<dbReference type="PROSITE" id="PS00108">
    <property type="entry name" value="PROTEIN_KINASE_ST"/>
    <property type="match status" value="1"/>
</dbReference>
<dbReference type="InterPro" id="IPR008271">
    <property type="entry name" value="Ser/Thr_kinase_AS"/>
</dbReference>
<dbReference type="Proteomes" id="UP000077315">
    <property type="component" value="Unassembled WGS sequence"/>
</dbReference>
<feature type="compositionally biased region" description="Polar residues" evidence="12">
    <location>
        <begin position="56"/>
        <end position="71"/>
    </location>
</feature>
<comment type="catalytic activity">
    <reaction evidence="8">
        <text>L-threonyl-[protein] + ATP = O-phospho-L-threonyl-[protein] + ADP + H(+)</text>
        <dbReference type="Rhea" id="RHEA:46608"/>
        <dbReference type="Rhea" id="RHEA-COMP:11060"/>
        <dbReference type="Rhea" id="RHEA-COMP:11605"/>
        <dbReference type="ChEBI" id="CHEBI:15378"/>
        <dbReference type="ChEBI" id="CHEBI:30013"/>
        <dbReference type="ChEBI" id="CHEBI:30616"/>
        <dbReference type="ChEBI" id="CHEBI:61977"/>
        <dbReference type="ChEBI" id="CHEBI:456216"/>
        <dbReference type="EC" id="2.7.11.1"/>
    </reaction>
</comment>
<dbReference type="OrthoDB" id="2914378at2759"/>
<evidence type="ECO:0000256" key="1">
    <source>
        <dbReference type="ARBA" id="ARBA00008874"/>
    </source>
</evidence>
<dbReference type="PROSITE" id="PS50011">
    <property type="entry name" value="PROTEIN_KINASE_DOM"/>
    <property type="match status" value="1"/>
</dbReference>
<evidence type="ECO:0000256" key="8">
    <source>
        <dbReference type="ARBA" id="ARBA00047899"/>
    </source>
</evidence>
<evidence type="ECO:0000256" key="5">
    <source>
        <dbReference type="ARBA" id="ARBA00022741"/>
    </source>
</evidence>
<dbReference type="InterPro" id="IPR011009">
    <property type="entry name" value="Kinase-like_dom_sf"/>
</dbReference>
<evidence type="ECO:0000256" key="9">
    <source>
        <dbReference type="ARBA" id="ARBA00048679"/>
    </source>
</evidence>
<organism evidence="14 15">
    <name type="scientific">Phycomyces blakesleeanus (strain ATCC 8743b / DSM 1359 / FGSC 10004 / NBRC 33097 / NRRL 1555)</name>
    <dbReference type="NCBI Taxonomy" id="763407"/>
    <lineage>
        <taxon>Eukaryota</taxon>
        <taxon>Fungi</taxon>
        <taxon>Fungi incertae sedis</taxon>
        <taxon>Mucoromycota</taxon>
        <taxon>Mucoromycotina</taxon>
        <taxon>Mucoromycetes</taxon>
        <taxon>Mucorales</taxon>
        <taxon>Phycomycetaceae</taxon>
        <taxon>Phycomyces</taxon>
    </lineage>
</organism>
<dbReference type="AlphaFoldDB" id="A0A162UPD3"/>
<evidence type="ECO:0000256" key="4">
    <source>
        <dbReference type="ARBA" id="ARBA00022679"/>
    </source>
</evidence>
<keyword evidence="15" id="KW-1185">Reference proteome</keyword>
<gene>
    <name evidence="14" type="ORF">PHYBLDRAFT_131051</name>
</gene>
<dbReference type="RefSeq" id="XP_018295322.1">
    <property type="nucleotide sequence ID" value="XM_018429400.1"/>
</dbReference>
<dbReference type="SMART" id="SM00220">
    <property type="entry name" value="S_TKc"/>
    <property type="match status" value="1"/>
</dbReference>
<evidence type="ECO:0000256" key="11">
    <source>
        <dbReference type="RuleBase" id="RU000304"/>
    </source>
</evidence>
<keyword evidence="3 11" id="KW-0723">Serine/threonine-protein kinase</keyword>
<proteinExistence type="inferred from homology"/>
<dbReference type="Gene3D" id="3.30.200.20">
    <property type="entry name" value="Phosphorylase Kinase, domain 1"/>
    <property type="match status" value="1"/>
</dbReference>
<dbReference type="Gene3D" id="1.10.510.10">
    <property type="entry name" value="Transferase(Phosphotransferase) domain 1"/>
    <property type="match status" value="1"/>
</dbReference>
<feature type="domain" description="Protein kinase" evidence="13">
    <location>
        <begin position="168"/>
        <end position="420"/>
    </location>
</feature>
<dbReference type="InParanoid" id="A0A162UPD3"/>
<dbReference type="SUPFAM" id="SSF56112">
    <property type="entry name" value="Protein kinase-like (PK-like)"/>
    <property type="match status" value="1"/>
</dbReference>
<name>A0A162UPD3_PHYB8</name>
<keyword evidence="7 10" id="KW-0067">ATP-binding</keyword>
<dbReference type="PANTHER" id="PTHR48012">
    <property type="entry name" value="STERILE20-LIKE KINASE, ISOFORM B-RELATED"/>
    <property type="match status" value="1"/>
</dbReference>
<evidence type="ECO:0000256" key="2">
    <source>
        <dbReference type="ARBA" id="ARBA00012513"/>
    </source>
</evidence>
<dbReference type="STRING" id="763407.A0A162UPD3"/>
<evidence type="ECO:0000313" key="15">
    <source>
        <dbReference type="Proteomes" id="UP000077315"/>
    </source>
</evidence>
<evidence type="ECO:0000256" key="12">
    <source>
        <dbReference type="SAM" id="MobiDB-lite"/>
    </source>
</evidence>
<keyword evidence="5 10" id="KW-0547">Nucleotide-binding</keyword>
<dbReference type="InterPro" id="IPR000719">
    <property type="entry name" value="Prot_kinase_dom"/>
</dbReference>
<dbReference type="Pfam" id="PF00069">
    <property type="entry name" value="Pkinase"/>
    <property type="match status" value="1"/>
</dbReference>
<dbReference type="InterPro" id="IPR050629">
    <property type="entry name" value="STE20/SPS1-PAK"/>
</dbReference>
<dbReference type="PROSITE" id="PS00107">
    <property type="entry name" value="PROTEIN_KINASE_ATP"/>
    <property type="match status" value="1"/>
</dbReference>
<evidence type="ECO:0000259" key="13">
    <source>
        <dbReference type="PROSITE" id="PS50011"/>
    </source>
</evidence>
<dbReference type="GO" id="GO:0004674">
    <property type="term" value="F:protein serine/threonine kinase activity"/>
    <property type="evidence" value="ECO:0007669"/>
    <property type="project" value="UniProtKB-KW"/>
</dbReference>
<feature type="region of interest" description="Disordered" evidence="12">
    <location>
        <begin position="50"/>
        <end position="71"/>
    </location>
</feature>
<dbReference type="EMBL" id="KV440974">
    <property type="protein sequence ID" value="OAD77282.1"/>
    <property type="molecule type" value="Genomic_DNA"/>
</dbReference>
<dbReference type="GeneID" id="28990306"/>
<evidence type="ECO:0000256" key="6">
    <source>
        <dbReference type="ARBA" id="ARBA00022777"/>
    </source>
</evidence>
<protein>
    <recommendedName>
        <fullName evidence="2">non-specific serine/threonine protein kinase</fullName>
        <ecNumber evidence="2">2.7.11.1</ecNumber>
    </recommendedName>
</protein>
<sequence length="442" mass="50283">MHFAVDKRGPSPRQSLRSGKSMAIMQKSRSEPNCASSAANSFALTIAHAHPKRKSTGNLRRTSSFSNAAKTTDSRSTCLKDIWRPPGCYEIPDILGNAYLKPSPPVGLSLRPNDPSKQVTKRPWYPPSPHYQVPQLPPLVRAENKFEVKMRKMLPRVSIRSSDPRARYTDFKEIGTGVNGAVVRATYRKKPSVQLAIKRCKLDPDQEYRAAILRELRIMSSGHANLIKLREITLCRDDIWIAMDLMRCSVFAVLCQRGIPEEYTVYITCETLKALTYLHSKGLLHRDVKCENLLLGWNGEVKLADFGLSARISRRNRDRLGTTKWMAPEVIREEYYEEKIDMWSLGITIIEMMDRVPPHYLIKDEEELFDVIATEPSPTFTYSYPSMYMRGLVAWLLDEEPGTRPSARDVSLEIDAHVKANLLQCSTAHGLTRFLGQVLPQY</sequence>
<keyword evidence="6" id="KW-0418">Kinase</keyword>
<feature type="binding site" evidence="10">
    <location>
        <position position="198"/>
    </location>
    <ligand>
        <name>ATP</name>
        <dbReference type="ChEBI" id="CHEBI:30616"/>
    </ligand>
</feature>
<evidence type="ECO:0000313" key="14">
    <source>
        <dbReference type="EMBL" id="OAD77282.1"/>
    </source>
</evidence>
<evidence type="ECO:0000256" key="3">
    <source>
        <dbReference type="ARBA" id="ARBA00022527"/>
    </source>
</evidence>
<feature type="region of interest" description="Disordered" evidence="12">
    <location>
        <begin position="1"/>
        <end position="34"/>
    </location>
</feature>
<reference evidence="15" key="1">
    <citation type="submission" date="2015-06" db="EMBL/GenBank/DDBJ databases">
        <title>Expansion of signal transduction pathways in fungi by whole-genome duplication.</title>
        <authorList>
            <consortium name="DOE Joint Genome Institute"/>
            <person name="Corrochano L.M."/>
            <person name="Kuo A."/>
            <person name="Marcet-Houben M."/>
            <person name="Polaino S."/>
            <person name="Salamov A."/>
            <person name="Villalobos J.M."/>
            <person name="Alvarez M.I."/>
            <person name="Avalos J."/>
            <person name="Benito E.P."/>
            <person name="Benoit I."/>
            <person name="Burger G."/>
            <person name="Camino L.P."/>
            <person name="Canovas D."/>
            <person name="Cerda-Olmedo E."/>
            <person name="Cheng J.-F."/>
            <person name="Dominguez A."/>
            <person name="Elias M."/>
            <person name="Eslava A.P."/>
            <person name="Glaser F."/>
            <person name="Grimwood J."/>
            <person name="Gutierrez G."/>
            <person name="Heitman J."/>
            <person name="Henrissat B."/>
            <person name="Iturriaga E.A."/>
            <person name="Lang B.F."/>
            <person name="Lavin J.L."/>
            <person name="Lee S."/>
            <person name="Li W."/>
            <person name="Lindquist E."/>
            <person name="Lopez-Garcia S."/>
            <person name="Luque E.M."/>
            <person name="Marcos A.T."/>
            <person name="Martin J."/>
            <person name="McCluskey K."/>
            <person name="Medina H.R."/>
            <person name="Miralles-Duran A."/>
            <person name="Miyazaki A."/>
            <person name="Munoz-Torres E."/>
            <person name="Oguiza J.A."/>
            <person name="Ohm R."/>
            <person name="Olmedo M."/>
            <person name="Orejas M."/>
            <person name="Ortiz-Castellanos L."/>
            <person name="Pisabarro A.G."/>
            <person name="Rodriguez-Romero J."/>
            <person name="Ruiz-Herrera J."/>
            <person name="Ruiz-Vazquez R."/>
            <person name="Sanz C."/>
            <person name="Schackwitz W."/>
            <person name="Schmutz J."/>
            <person name="Shahriari M."/>
            <person name="Shelest E."/>
            <person name="Silva-Franco F."/>
            <person name="Soanes D."/>
            <person name="Syed K."/>
            <person name="Tagua V.G."/>
            <person name="Talbot N.J."/>
            <person name="Thon M."/>
            <person name="De vries R.P."/>
            <person name="Wiebenga A."/>
            <person name="Yadav J.S."/>
            <person name="Braun E.L."/>
            <person name="Baker S."/>
            <person name="Garre V."/>
            <person name="Horwitz B."/>
            <person name="Torres-Martinez S."/>
            <person name="Idnurm A."/>
            <person name="Herrera-Estrella A."/>
            <person name="Gabaldon T."/>
            <person name="Grigoriev I.V."/>
        </authorList>
    </citation>
    <scope>NUCLEOTIDE SEQUENCE [LARGE SCALE GENOMIC DNA]</scope>
    <source>
        <strain evidence="15">NRRL 1555(-)</strain>
    </source>
</reference>
<evidence type="ECO:0000256" key="10">
    <source>
        <dbReference type="PROSITE-ProRule" id="PRU10141"/>
    </source>
</evidence>
<dbReference type="GO" id="GO:0005737">
    <property type="term" value="C:cytoplasm"/>
    <property type="evidence" value="ECO:0007669"/>
    <property type="project" value="TreeGrafter"/>
</dbReference>
<comment type="similarity">
    <text evidence="1">Belongs to the protein kinase superfamily. STE Ser/Thr protein kinase family. STE20 subfamily.</text>
</comment>
<dbReference type="GO" id="GO:0005524">
    <property type="term" value="F:ATP binding"/>
    <property type="evidence" value="ECO:0007669"/>
    <property type="project" value="UniProtKB-UniRule"/>
</dbReference>
<dbReference type="PANTHER" id="PTHR48012:SF10">
    <property type="entry name" value="FI20177P1"/>
    <property type="match status" value="1"/>
</dbReference>
<evidence type="ECO:0000256" key="7">
    <source>
        <dbReference type="ARBA" id="ARBA00022840"/>
    </source>
</evidence>
<comment type="catalytic activity">
    <reaction evidence="9">
        <text>L-seryl-[protein] + ATP = O-phospho-L-seryl-[protein] + ADP + H(+)</text>
        <dbReference type="Rhea" id="RHEA:17989"/>
        <dbReference type="Rhea" id="RHEA-COMP:9863"/>
        <dbReference type="Rhea" id="RHEA-COMP:11604"/>
        <dbReference type="ChEBI" id="CHEBI:15378"/>
        <dbReference type="ChEBI" id="CHEBI:29999"/>
        <dbReference type="ChEBI" id="CHEBI:30616"/>
        <dbReference type="ChEBI" id="CHEBI:83421"/>
        <dbReference type="ChEBI" id="CHEBI:456216"/>
        <dbReference type="EC" id="2.7.11.1"/>
    </reaction>
</comment>
<dbReference type="VEuPathDB" id="FungiDB:PHYBLDRAFT_131051"/>
<dbReference type="InterPro" id="IPR017441">
    <property type="entry name" value="Protein_kinase_ATP_BS"/>
</dbReference>
<accession>A0A162UPD3</accession>
<keyword evidence="4" id="KW-0808">Transferase</keyword>
<dbReference type="EC" id="2.7.11.1" evidence="2"/>